<comment type="caution">
    <text evidence="1">The sequence shown here is derived from an EMBL/GenBank/DDBJ whole genome shotgun (WGS) entry which is preliminary data.</text>
</comment>
<proteinExistence type="predicted"/>
<evidence type="ECO:0000313" key="2">
    <source>
        <dbReference type="Proteomes" id="UP000749646"/>
    </source>
</evidence>
<organism evidence="1 2">
    <name type="scientific">Modicella reniformis</name>
    <dbReference type="NCBI Taxonomy" id="1440133"/>
    <lineage>
        <taxon>Eukaryota</taxon>
        <taxon>Fungi</taxon>
        <taxon>Fungi incertae sedis</taxon>
        <taxon>Mucoromycota</taxon>
        <taxon>Mortierellomycotina</taxon>
        <taxon>Mortierellomycetes</taxon>
        <taxon>Mortierellales</taxon>
        <taxon>Mortierellaceae</taxon>
        <taxon>Modicella</taxon>
    </lineage>
</organism>
<dbReference type="AlphaFoldDB" id="A0A9P6LV17"/>
<gene>
    <name evidence="1" type="ORF">BGZ65_000029</name>
</gene>
<feature type="non-terminal residue" evidence="1">
    <location>
        <position position="1"/>
    </location>
</feature>
<feature type="non-terminal residue" evidence="1">
    <location>
        <position position="143"/>
    </location>
</feature>
<keyword evidence="2" id="KW-1185">Reference proteome</keyword>
<sequence length="143" mass="16120">TMINKETLGASEQAAVAEASPRPAKRVLVDDVDEEDAAALTIKLTDFIYGRRRPVVVERLAIEYLVEMRMDPRVYPSAPIKTIEKTWIKLKRFFDGEHKAQYKVIEALADVEKMVDTFFAAANVEEEEEHKGTPAESSNHAQS</sequence>
<protein>
    <submittedName>
        <fullName evidence="1">Uncharacterized protein</fullName>
    </submittedName>
</protein>
<reference evidence="1" key="1">
    <citation type="journal article" date="2020" name="Fungal Divers.">
        <title>Resolving the Mortierellaceae phylogeny through synthesis of multi-gene phylogenetics and phylogenomics.</title>
        <authorList>
            <person name="Vandepol N."/>
            <person name="Liber J."/>
            <person name="Desiro A."/>
            <person name="Na H."/>
            <person name="Kennedy M."/>
            <person name="Barry K."/>
            <person name="Grigoriev I.V."/>
            <person name="Miller A.N."/>
            <person name="O'Donnell K."/>
            <person name="Stajich J.E."/>
            <person name="Bonito G."/>
        </authorList>
    </citation>
    <scope>NUCLEOTIDE SEQUENCE</scope>
    <source>
        <strain evidence="1">MES-2147</strain>
    </source>
</reference>
<evidence type="ECO:0000313" key="1">
    <source>
        <dbReference type="EMBL" id="KAF9943893.1"/>
    </source>
</evidence>
<name>A0A9P6LV17_9FUNG</name>
<dbReference type="Proteomes" id="UP000749646">
    <property type="component" value="Unassembled WGS sequence"/>
</dbReference>
<dbReference type="EMBL" id="JAAAHW010008742">
    <property type="protein sequence ID" value="KAF9943893.1"/>
    <property type="molecule type" value="Genomic_DNA"/>
</dbReference>
<accession>A0A9P6LV17</accession>